<feature type="compositionally biased region" description="Basic residues" evidence="3">
    <location>
        <begin position="726"/>
        <end position="735"/>
    </location>
</feature>
<dbReference type="SUPFAM" id="SSF47676">
    <property type="entry name" value="Conserved domain common to transcription factors TFIIS, elongin A, CRSP70"/>
    <property type="match status" value="1"/>
</dbReference>
<feature type="domain" description="TFIIS N-terminal" evidence="4">
    <location>
        <begin position="889"/>
        <end position="969"/>
    </location>
</feature>
<keyword evidence="2" id="KW-0175">Coiled coil</keyword>
<feature type="region of interest" description="Disordered" evidence="3">
    <location>
        <begin position="1040"/>
        <end position="1078"/>
    </location>
</feature>
<feature type="compositionally biased region" description="Low complexity" evidence="3">
    <location>
        <begin position="333"/>
        <end position="342"/>
    </location>
</feature>
<evidence type="ECO:0000256" key="1">
    <source>
        <dbReference type="PROSITE-ProRule" id="PRU00649"/>
    </source>
</evidence>
<feature type="coiled-coil region" evidence="2">
    <location>
        <begin position="49"/>
        <end position="76"/>
    </location>
</feature>
<dbReference type="Proteomes" id="UP000186817">
    <property type="component" value="Unassembled WGS sequence"/>
</dbReference>
<evidence type="ECO:0000313" key="6">
    <source>
        <dbReference type="Proteomes" id="UP000186817"/>
    </source>
</evidence>
<feature type="compositionally biased region" description="Basic and acidic residues" evidence="3">
    <location>
        <begin position="381"/>
        <end position="394"/>
    </location>
</feature>
<dbReference type="AlphaFoldDB" id="A0A1Q9DKQ0"/>
<dbReference type="InterPro" id="IPR035441">
    <property type="entry name" value="TFIIS/LEDGF_dom_sf"/>
</dbReference>
<evidence type="ECO:0000313" key="5">
    <source>
        <dbReference type="EMBL" id="OLP95728.1"/>
    </source>
</evidence>
<feature type="compositionally biased region" description="Acidic residues" evidence="3">
    <location>
        <begin position="198"/>
        <end position="214"/>
    </location>
</feature>
<accession>A0A1Q9DKQ0</accession>
<feature type="compositionally biased region" description="Low complexity" evidence="3">
    <location>
        <begin position="1040"/>
        <end position="1058"/>
    </location>
</feature>
<reference evidence="5 6" key="1">
    <citation type="submission" date="2016-02" db="EMBL/GenBank/DDBJ databases">
        <title>Genome analysis of coral dinoflagellate symbionts highlights evolutionary adaptations to a symbiotic lifestyle.</title>
        <authorList>
            <person name="Aranda M."/>
            <person name="Li Y."/>
            <person name="Liew Y.J."/>
            <person name="Baumgarten S."/>
            <person name="Simakov O."/>
            <person name="Wilson M."/>
            <person name="Piel J."/>
            <person name="Ashoor H."/>
            <person name="Bougouffa S."/>
            <person name="Bajic V.B."/>
            <person name="Ryu T."/>
            <person name="Ravasi T."/>
            <person name="Bayer T."/>
            <person name="Micklem G."/>
            <person name="Kim H."/>
            <person name="Bhak J."/>
            <person name="Lajeunesse T.C."/>
            <person name="Voolstra C.R."/>
        </authorList>
    </citation>
    <scope>NUCLEOTIDE SEQUENCE [LARGE SCALE GENOMIC DNA]</scope>
    <source>
        <strain evidence="5 6">CCMP2467</strain>
    </source>
</reference>
<feature type="region of interest" description="Disordered" evidence="3">
    <location>
        <begin position="583"/>
        <end position="603"/>
    </location>
</feature>
<evidence type="ECO:0000256" key="2">
    <source>
        <dbReference type="SAM" id="Coils"/>
    </source>
</evidence>
<dbReference type="Gene3D" id="1.20.930.10">
    <property type="entry name" value="Conserved domain common to transcription factors TFIIS, elongin A, CRSP70"/>
    <property type="match status" value="1"/>
</dbReference>
<gene>
    <name evidence="5" type="ORF">AK812_SmicGene22122</name>
</gene>
<organism evidence="5 6">
    <name type="scientific">Symbiodinium microadriaticum</name>
    <name type="common">Dinoflagellate</name>
    <name type="synonym">Zooxanthella microadriatica</name>
    <dbReference type="NCBI Taxonomy" id="2951"/>
    <lineage>
        <taxon>Eukaryota</taxon>
        <taxon>Sar</taxon>
        <taxon>Alveolata</taxon>
        <taxon>Dinophyceae</taxon>
        <taxon>Suessiales</taxon>
        <taxon>Symbiodiniaceae</taxon>
        <taxon>Symbiodinium</taxon>
    </lineage>
</organism>
<evidence type="ECO:0000259" key="4">
    <source>
        <dbReference type="PROSITE" id="PS51319"/>
    </source>
</evidence>
<name>A0A1Q9DKQ0_SYMMI</name>
<keyword evidence="6" id="KW-1185">Reference proteome</keyword>
<comment type="caution">
    <text evidence="5">The sequence shown here is derived from an EMBL/GenBank/DDBJ whole genome shotgun (WGS) entry which is preliminary data.</text>
</comment>
<protein>
    <recommendedName>
        <fullName evidence="4">TFIIS N-terminal domain-containing protein</fullName>
    </recommendedName>
</protein>
<feature type="region of interest" description="Disordered" evidence="3">
    <location>
        <begin position="690"/>
        <end position="805"/>
    </location>
</feature>
<feature type="compositionally biased region" description="Basic and acidic residues" evidence="3">
    <location>
        <begin position="795"/>
        <end position="804"/>
    </location>
</feature>
<feature type="compositionally biased region" description="Basic and acidic residues" evidence="3">
    <location>
        <begin position="405"/>
        <end position="418"/>
    </location>
</feature>
<dbReference type="Pfam" id="PF08711">
    <property type="entry name" value="Med26"/>
    <property type="match status" value="1"/>
</dbReference>
<dbReference type="InterPro" id="IPR017923">
    <property type="entry name" value="TFIIS_N"/>
</dbReference>
<dbReference type="OrthoDB" id="434383at2759"/>
<feature type="region of interest" description="Disordered" evidence="3">
    <location>
        <begin position="125"/>
        <end position="150"/>
    </location>
</feature>
<dbReference type="EMBL" id="LSRX01000493">
    <property type="protein sequence ID" value="OLP95728.1"/>
    <property type="molecule type" value="Genomic_DNA"/>
</dbReference>
<sequence>MHCRVDGANHAQRFQLPEGKLSSLTSQLQMAESAGKRASMALAQHHLAEDDQRQELEALRVRLAAAEGREVELRTQLEGTGREADALELDAAISREGEIRSKFLAAEKQLHDLVQLRGRVGLKKVDGGMPTREAVGDDASPEGGDALDPVDKTVGAEEAAEGNDADRQSGDARQVEVMPPLPKQQWAMGVTPKLTADDVADPADVEGESDEVEDVPPHEVRDEQAAVAESVPDADALELEKVDKTVRAEEAAEGNDADHQSGDARPPVEDVPPHEVRDEQAAVAESVPDADALELEKVDKTVRAEEAAEGNDADHQSGDVEDVPPHEVRDEQAAVAEAVPDADALELEKVAASDSKTPAHTSGDEEPKKGKRGRPPKQPKGKKEAAMPQKKEAVEAASGKSAQRSKADAKPPEPKEPAADSGGGRKRARSRSEAGADAEADGGAQARGKYSWPPDPDEARLTPEGAVCDAQSRLKLSAYSDLKSLFPKEAAPARHPDPDNPGIREEELPGGEAAISLEFLINWSDDKGAGWRTTRQAIEGKNKAESRWFGARSWGSWRMAFLMARLQRDVWLRAAEKSAAPAAAAAPAEEPAAQEAAPAEPLQKVLHGPEPWKIFSPKVIDLRLCMARTWNEGKGGQCSEPREDGCDLCYKCMRRAASVTGLIYGMVDGPMPPGRLEQFERAAVTGATGAKAAAKDVDGPSLPRNVKTRLRAKTALGPKEEPEAKHAKRSGRPRKAQPEEPAAGVLPDVLPDEPQRPDAQRQRNRAKRKQPEEGPPDAELPPGYRSRRLQSQQPSKEEAREHLRQRWSSVGNAMDEALEQIEAEARLGPVGSFQHSDGFIPLSNIGHAIAGMSKTAQTSHRLRFAMILRESVLRQPEAGVAFVQGGGVSEIRSWLQSALNRDTPPEALRQHEAVALECLALLEELPMTLDCLKATGIGRTLTGLRSYCEPAMVDAGALVAKWTQQFQKELEKASRKEAALKTEQAAQAPQAAVKIERARKVQSKQEPSQGQGVSKDLGAARSSSSAAAAAAFCELSQERPSLLPGQGSSRSGPSIQSSARAKLMQMRSRQKKPSNKTEDVLRELFLLGKVLDESKKASGSTVIDIE</sequence>
<feature type="compositionally biased region" description="Basic residues" evidence="3">
    <location>
        <begin position="369"/>
        <end position="380"/>
    </location>
</feature>
<feature type="compositionally biased region" description="Basic and acidic residues" evidence="3">
    <location>
        <begin position="238"/>
        <end position="280"/>
    </location>
</feature>
<keyword evidence="1" id="KW-0539">Nucleus</keyword>
<proteinExistence type="predicted"/>
<feature type="region of interest" description="Disordered" evidence="3">
    <location>
        <begin position="980"/>
        <end position="1020"/>
    </location>
</feature>
<dbReference type="GO" id="GO:0005634">
    <property type="term" value="C:nucleus"/>
    <property type="evidence" value="ECO:0007669"/>
    <property type="project" value="UniProtKB-SubCell"/>
</dbReference>
<feature type="compositionally biased region" description="Basic and acidic residues" evidence="3">
    <location>
        <begin position="215"/>
        <end position="224"/>
    </location>
</feature>
<feature type="compositionally biased region" description="Basic and acidic residues" evidence="3">
    <location>
        <begin position="294"/>
        <end position="332"/>
    </location>
</feature>
<evidence type="ECO:0000256" key="3">
    <source>
        <dbReference type="SAM" id="MobiDB-lite"/>
    </source>
</evidence>
<feature type="compositionally biased region" description="Low complexity" evidence="3">
    <location>
        <begin position="583"/>
        <end position="601"/>
    </location>
</feature>
<feature type="compositionally biased region" description="Low complexity" evidence="3">
    <location>
        <begin position="433"/>
        <end position="448"/>
    </location>
</feature>
<comment type="subcellular location">
    <subcellularLocation>
        <location evidence="1">Nucleus</location>
    </subcellularLocation>
</comment>
<dbReference type="PROSITE" id="PS51319">
    <property type="entry name" value="TFIIS_N"/>
    <property type="match status" value="1"/>
</dbReference>
<feature type="region of interest" description="Disordered" evidence="3">
    <location>
        <begin position="196"/>
        <end position="466"/>
    </location>
</feature>